<evidence type="ECO:0000256" key="1">
    <source>
        <dbReference type="SAM" id="MobiDB-lite"/>
    </source>
</evidence>
<accession>A0ABT5ZSW2</accession>
<name>A0ABT5ZSW2_9ACTN</name>
<dbReference type="SUPFAM" id="SSF54060">
    <property type="entry name" value="His-Me finger endonucleases"/>
    <property type="match status" value="1"/>
</dbReference>
<keyword evidence="3" id="KW-0255">Endonuclease</keyword>
<feature type="region of interest" description="Disordered" evidence="1">
    <location>
        <begin position="233"/>
        <end position="255"/>
    </location>
</feature>
<dbReference type="Proteomes" id="UP001216579">
    <property type="component" value="Unassembled WGS sequence"/>
</dbReference>
<protein>
    <submittedName>
        <fullName evidence="3">HNH endonuclease</fullName>
    </submittedName>
</protein>
<dbReference type="CDD" id="cd00085">
    <property type="entry name" value="HNHc"/>
    <property type="match status" value="1"/>
</dbReference>
<dbReference type="GO" id="GO:0004519">
    <property type="term" value="F:endonuclease activity"/>
    <property type="evidence" value="ECO:0007669"/>
    <property type="project" value="UniProtKB-KW"/>
</dbReference>
<dbReference type="RefSeq" id="WP_276095910.1">
    <property type="nucleotide sequence ID" value="NZ_JARJBC010000021.1"/>
</dbReference>
<keyword evidence="3" id="KW-0378">Hydrolase</keyword>
<evidence type="ECO:0000259" key="2">
    <source>
        <dbReference type="Pfam" id="PF13392"/>
    </source>
</evidence>
<keyword evidence="4" id="KW-1185">Reference proteome</keyword>
<dbReference type="EMBL" id="JARJBC010000021">
    <property type="protein sequence ID" value="MDF3292912.1"/>
    <property type="molecule type" value="Genomic_DNA"/>
</dbReference>
<proteinExistence type="predicted"/>
<feature type="domain" description="HNH nuclease" evidence="2">
    <location>
        <begin position="195"/>
        <end position="215"/>
    </location>
</feature>
<reference evidence="3 4" key="1">
    <citation type="submission" date="2023-03" db="EMBL/GenBank/DDBJ databases">
        <title>Draft genome sequence of Streptomyces sp. RB6PN23 isolated from peat swamp forest in Thailand.</title>
        <authorList>
            <person name="Klaysubun C."/>
            <person name="Duangmal K."/>
        </authorList>
    </citation>
    <scope>NUCLEOTIDE SEQUENCE [LARGE SCALE GENOMIC DNA]</scope>
    <source>
        <strain evidence="3 4">RB6PN23</strain>
    </source>
</reference>
<evidence type="ECO:0000313" key="3">
    <source>
        <dbReference type="EMBL" id="MDF3292912.1"/>
    </source>
</evidence>
<dbReference type="InterPro" id="IPR003615">
    <property type="entry name" value="HNH_nuc"/>
</dbReference>
<comment type="caution">
    <text evidence="3">The sequence shown here is derived from an EMBL/GenBank/DDBJ whole genome shotgun (WGS) entry which is preliminary data.</text>
</comment>
<organism evidence="3 4">
    <name type="scientific">Streptomyces silvisoli</name>
    <dbReference type="NCBI Taxonomy" id="3034235"/>
    <lineage>
        <taxon>Bacteria</taxon>
        <taxon>Bacillati</taxon>
        <taxon>Actinomycetota</taxon>
        <taxon>Actinomycetes</taxon>
        <taxon>Kitasatosporales</taxon>
        <taxon>Streptomycetaceae</taxon>
        <taxon>Streptomyces</taxon>
    </lineage>
</organism>
<keyword evidence="3" id="KW-0540">Nuclease</keyword>
<sequence length="255" mass="28783">MDHYNIDISHFQDEALPNPPRRRYTKEALQDATSRSNSIREVIEYLGIPPYDSAYNHIERRLAHFGIDTSHFNPARPQAQVIDTDELRAIVAQSRTFAEVLRALGLPNSGASRAKVKKNLIAQGIPTHHFVGQGHNRGRSSPRRKTATEILQRLSPGSSRTNRRLLHRALQEMGVPYICGKCGTGEVWYGYQLVLEIDHINGDRLDNRMGNLRYLCPSCHSQTASFARRTANMVPPHQRRPRTSRVSAEGPYPSG</sequence>
<gene>
    <name evidence="3" type="ORF">P3G67_27555</name>
</gene>
<evidence type="ECO:0000313" key="4">
    <source>
        <dbReference type="Proteomes" id="UP001216579"/>
    </source>
</evidence>
<dbReference type="InterPro" id="IPR044925">
    <property type="entry name" value="His-Me_finger_sf"/>
</dbReference>
<dbReference type="Pfam" id="PF13392">
    <property type="entry name" value="HNH_3"/>
    <property type="match status" value="1"/>
</dbReference>